<comment type="caution">
    <text evidence="7">The sequence shown here is derived from an EMBL/GenBank/DDBJ whole genome shotgun (WGS) entry which is preliminary data.</text>
</comment>
<evidence type="ECO:0000313" key="7">
    <source>
        <dbReference type="EMBL" id="KAF5187666.1"/>
    </source>
</evidence>
<dbReference type="PANTHER" id="PTHR33463">
    <property type="entry name" value="NB-ARC DOMAIN-CONTAINING PROTEIN-RELATED"/>
    <property type="match status" value="1"/>
</dbReference>
<keyword evidence="4" id="KW-0067">ATP-binding</keyword>
<keyword evidence="8" id="KW-1185">Reference proteome</keyword>
<dbReference type="InterPro" id="IPR027417">
    <property type="entry name" value="P-loop_NTPase"/>
</dbReference>
<evidence type="ECO:0000259" key="6">
    <source>
        <dbReference type="Pfam" id="PF23598"/>
    </source>
</evidence>
<evidence type="ECO:0000256" key="4">
    <source>
        <dbReference type="ARBA" id="ARBA00022840"/>
    </source>
</evidence>
<dbReference type="FunFam" id="1.10.10.10:FF:000322">
    <property type="entry name" value="Probable disease resistance protein At1g63360"/>
    <property type="match status" value="1"/>
</dbReference>
<reference evidence="7 8" key="1">
    <citation type="submission" date="2020-06" db="EMBL/GenBank/DDBJ databases">
        <title>Transcriptomic and genomic resources for Thalictrum thalictroides and T. hernandezii: Facilitating candidate gene discovery in an emerging model plant lineage.</title>
        <authorList>
            <person name="Arias T."/>
            <person name="Riano-Pachon D.M."/>
            <person name="Di Stilio V.S."/>
        </authorList>
    </citation>
    <scope>NUCLEOTIDE SEQUENCE [LARGE SCALE GENOMIC DNA]</scope>
    <source>
        <strain evidence="8">cv. WT478/WT964</strain>
        <tissue evidence="7">Leaves</tissue>
    </source>
</reference>
<dbReference type="Gene3D" id="3.40.50.300">
    <property type="entry name" value="P-loop containing nucleotide triphosphate hydrolases"/>
    <property type="match status" value="1"/>
</dbReference>
<evidence type="ECO:0000313" key="8">
    <source>
        <dbReference type="Proteomes" id="UP000554482"/>
    </source>
</evidence>
<evidence type="ECO:0000256" key="1">
    <source>
        <dbReference type="ARBA" id="ARBA00008894"/>
    </source>
</evidence>
<dbReference type="Gene3D" id="3.80.10.10">
    <property type="entry name" value="Ribonuclease Inhibitor"/>
    <property type="match status" value="2"/>
</dbReference>
<dbReference type="SUPFAM" id="SSF52540">
    <property type="entry name" value="P-loop containing nucleoside triphosphate hydrolases"/>
    <property type="match status" value="1"/>
</dbReference>
<evidence type="ECO:0000259" key="5">
    <source>
        <dbReference type="Pfam" id="PF00931"/>
    </source>
</evidence>
<dbReference type="Proteomes" id="UP000554482">
    <property type="component" value="Unassembled WGS sequence"/>
</dbReference>
<dbReference type="EMBL" id="JABWDY010027733">
    <property type="protein sequence ID" value="KAF5187666.1"/>
    <property type="molecule type" value="Genomic_DNA"/>
</dbReference>
<evidence type="ECO:0000256" key="2">
    <source>
        <dbReference type="ARBA" id="ARBA00022737"/>
    </source>
</evidence>
<dbReference type="Gene3D" id="1.10.8.430">
    <property type="entry name" value="Helical domain of apoptotic protease-activating factors"/>
    <property type="match status" value="1"/>
</dbReference>
<proteinExistence type="inferred from homology"/>
<keyword evidence="3" id="KW-0611">Plant defense</keyword>
<dbReference type="InterPro" id="IPR050905">
    <property type="entry name" value="Plant_NBS-LRR"/>
</dbReference>
<evidence type="ECO:0000256" key="3">
    <source>
        <dbReference type="ARBA" id="ARBA00022821"/>
    </source>
</evidence>
<keyword evidence="4" id="KW-0547">Nucleotide-binding</keyword>
<dbReference type="SUPFAM" id="SSF52058">
    <property type="entry name" value="L domain-like"/>
    <property type="match status" value="1"/>
</dbReference>
<name>A0A7J6VRE8_THATH</name>
<dbReference type="InterPro" id="IPR002182">
    <property type="entry name" value="NB-ARC"/>
</dbReference>
<dbReference type="GO" id="GO:0005524">
    <property type="term" value="F:ATP binding"/>
    <property type="evidence" value="ECO:0007669"/>
    <property type="project" value="UniProtKB-KW"/>
</dbReference>
<dbReference type="Pfam" id="PF23598">
    <property type="entry name" value="LRR_14"/>
    <property type="match status" value="1"/>
</dbReference>
<dbReference type="InterPro" id="IPR032675">
    <property type="entry name" value="LRR_dom_sf"/>
</dbReference>
<dbReference type="GO" id="GO:0043531">
    <property type="term" value="F:ADP binding"/>
    <property type="evidence" value="ECO:0007669"/>
    <property type="project" value="InterPro"/>
</dbReference>
<keyword evidence="2" id="KW-0677">Repeat</keyword>
<feature type="domain" description="Disease resistance R13L4/SHOC-2-like LRR" evidence="6">
    <location>
        <begin position="304"/>
        <end position="641"/>
    </location>
</feature>
<dbReference type="Gene3D" id="1.10.10.10">
    <property type="entry name" value="Winged helix-like DNA-binding domain superfamily/Winged helix DNA-binding domain"/>
    <property type="match status" value="1"/>
</dbReference>
<dbReference type="GO" id="GO:0006952">
    <property type="term" value="P:defense response"/>
    <property type="evidence" value="ECO:0007669"/>
    <property type="project" value="UniProtKB-KW"/>
</dbReference>
<organism evidence="7 8">
    <name type="scientific">Thalictrum thalictroides</name>
    <name type="common">Rue-anemone</name>
    <name type="synonym">Anemone thalictroides</name>
    <dbReference type="NCBI Taxonomy" id="46969"/>
    <lineage>
        <taxon>Eukaryota</taxon>
        <taxon>Viridiplantae</taxon>
        <taxon>Streptophyta</taxon>
        <taxon>Embryophyta</taxon>
        <taxon>Tracheophyta</taxon>
        <taxon>Spermatophyta</taxon>
        <taxon>Magnoliopsida</taxon>
        <taxon>Ranunculales</taxon>
        <taxon>Ranunculaceae</taxon>
        <taxon>Thalictroideae</taxon>
        <taxon>Thalictrum</taxon>
    </lineage>
</organism>
<dbReference type="InterPro" id="IPR055414">
    <property type="entry name" value="LRR_R13L4/SHOC2-like"/>
</dbReference>
<dbReference type="InterPro" id="IPR042197">
    <property type="entry name" value="Apaf_helical"/>
</dbReference>
<dbReference type="InterPro" id="IPR036388">
    <property type="entry name" value="WH-like_DNA-bd_sf"/>
</dbReference>
<dbReference type="OrthoDB" id="664960at2759"/>
<protein>
    <submittedName>
        <fullName evidence="7">Disease resistance protein summ2</fullName>
    </submittedName>
</protein>
<feature type="domain" description="NB-ARC" evidence="5">
    <location>
        <begin position="2"/>
        <end position="110"/>
    </location>
</feature>
<dbReference type="AlphaFoldDB" id="A0A7J6VRE8"/>
<sequence>METVQEAIRERLGLMPRPENVSSISRTSDIFNALKMKKFLILLDDVWKEIDLVSIGIPLPSVKNMSKIVLTTRSSDVCHAMEANNTIEVKCLNQEQSWVLFQKKVGRQTLNADPEIPMLAKEVARKCHGLPIVLITVGASMASKTNPREWKSAISDLNKSIAKFPDMERVFHLLKFSYDKLPSLTHQVCFLFCALFPEDYSIPIVPLLRSWIGAGYIGSFEDYEEALNKVHNIIGTLQRTCLLEKWRDTDDWVKMHDVIREFALWIACECGQEEGKVFMKSGNALTEIPWTHLHPTVVQKISLMRTNISHLENLPTCPNLSIFFAPENQRLNHIIDNFFLSTPALKFLDLSGSGITKVPTSICELFELEYLLLSNTEITSLPYEMRNLTKLKVLSFAPTKLLRIIPRGVMMNLFNLELLGFQSPISSGDFDEEMHENIINELQCLKQLKYLDITISDFKDLEKFVSDPCLCNCTRVLRVRGCKKITLRLSVGHFKQLRNLVIRNCSKLQELFFDWITNNDEKEVRLFENLEKMWLRNLPKLVISWDVRNLQYEHFRKLHLVHFEECDAMVHITWLLLIPNLQSLWIVNCGGLKEILSSSEEFGVAYNENSFSNLKTMTLLGLPNLQSICSMNALPFPSLETILVRRCPKLRRLPLDSNSAKNTLKKIKGEEEWWEGLEWENESIKARFIQMYE</sequence>
<gene>
    <name evidence="7" type="ORF">FRX31_022747</name>
</gene>
<dbReference type="Pfam" id="PF00931">
    <property type="entry name" value="NB-ARC"/>
    <property type="match status" value="1"/>
</dbReference>
<accession>A0A7J6VRE8</accession>
<dbReference type="PRINTS" id="PR00364">
    <property type="entry name" value="DISEASERSIST"/>
</dbReference>
<dbReference type="PANTHER" id="PTHR33463:SF204">
    <property type="entry name" value="NB-ARC DOMAIN-CONTAINING PROTEIN"/>
    <property type="match status" value="1"/>
</dbReference>
<dbReference type="FunFam" id="1.10.8.430:FF:000003">
    <property type="entry name" value="Probable disease resistance protein At5g66910"/>
    <property type="match status" value="1"/>
</dbReference>
<comment type="similarity">
    <text evidence="1">Belongs to the disease resistance NB-LRR family.</text>
</comment>